<reference evidence="12" key="1">
    <citation type="submission" date="2023-04" db="EMBL/GenBank/DDBJ databases">
        <title>Chromosome-level genome of Chaenocephalus aceratus.</title>
        <authorList>
            <person name="Park H."/>
        </authorList>
    </citation>
    <scope>NUCLEOTIDE SEQUENCE</scope>
    <source>
        <strain evidence="12">DE</strain>
        <tissue evidence="12">Muscle</tissue>
    </source>
</reference>
<comment type="similarity">
    <text evidence="1">Belongs to the PI3/PI4-kinase family. Type III PI4K subfamily.</text>
</comment>
<evidence type="ECO:0000259" key="9">
    <source>
        <dbReference type="PROSITE" id="PS51545"/>
    </source>
</evidence>
<evidence type="ECO:0000256" key="6">
    <source>
        <dbReference type="ARBA" id="ARBA00022840"/>
    </source>
</evidence>
<dbReference type="GO" id="GO:0048015">
    <property type="term" value="P:phosphatidylinositol-mediated signaling"/>
    <property type="evidence" value="ECO:0007669"/>
    <property type="project" value="TreeGrafter"/>
</dbReference>
<keyword evidence="13" id="KW-1185">Reference proteome</keyword>
<dbReference type="GO" id="GO:0005524">
    <property type="term" value="F:ATP binding"/>
    <property type="evidence" value="ECO:0007669"/>
    <property type="project" value="UniProtKB-KW"/>
</dbReference>
<feature type="compositionally biased region" description="Polar residues" evidence="7">
    <location>
        <begin position="584"/>
        <end position="593"/>
    </location>
</feature>
<evidence type="ECO:0000313" key="12">
    <source>
        <dbReference type="EMBL" id="KAK1897998.1"/>
    </source>
</evidence>
<dbReference type="PROSITE" id="PS51545">
    <property type="entry name" value="PIK_HELICAL"/>
    <property type="match status" value="1"/>
</dbReference>
<dbReference type="SUPFAM" id="SSF49562">
    <property type="entry name" value="C2 domain (Calcium/lipid-binding domain, CaLB)"/>
    <property type="match status" value="1"/>
</dbReference>
<dbReference type="Pfam" id="PF00454">
    <property type="entry name" value="PI3_PI4_kinase"/>
    <property type="match status" value="1"/>
</dbReference>
<dbReference type="FunFam" id="3.30.1010.10:FF:000008">
    <property type="entry name" value="Phosphatidylinositol 4,5-bisphosphate 3-kinase catalytic subunit gamma"/>
    <property type="match status" value="1"/>
</dbReference>
<dbReference type="EC" id="2.7.1.137" evidence="2"/>
<dbReference type="PROSITE" id="PS00916">
    <property type="entry name" value="PI3_4_KINASE_2"/>
    <property type="match status" value="1"/>
</dbReference>
<gene>
    <name evidence="12" type="ORF">KUDE01_017526</name>
</gene>
<evidence type="ECO:0000313" key="13">
    <source>
        <dbReference type="Proteomes" id="UP001228049"/>
    </source>
</evidence>
<dbReference type="Gene3D" id="2.60.40.150">
    <property type="entry name" value="C2 domain"/>
    <property type="match status" value="1"/>
</dbReference>
<dbReference type="Pfam" id="PF19710">
    <property type="entry name" value="PIK3CG_ABD"/>
    <property type="match status" value="1"/>
</dbReference>
<dbReference type="SMART" id="SM00145">
    <property type="entry name" value="PI3Ka"/>
    <property type="match status" value="1"/>
</dbReference>
<dbReference type="Pfam" id="PF00792">
    <property type="entry name" value="PI3K_C2"/>
    <property type="match status" value="1"/>
</dbReference>
<dbReference type="Pfam" id="PF00613">
    <property type="entry name" value="PI3Ka"/>
    <property type="match status" value="1"/>
</dbReference>
<feature type="domain" description="PI3K-RBD" evidence="10">
    <location>
        <begin position="215"/>
        <end position="303"/>
    </location>
</feature>
<feature type="compositionally biased region" description="Low complexity" evidence="7">
    <location>
        <begin position="544"/>
        <end position="574"/>
    </location>
</feature>
<dbReference type="GO" id="GO:0005886">
    <property type="term" value="C:plasma membrane"/>
    <property type="evidence" value="ECO:0007669"/>
    <property type="project" value="TreeGrafter"/>
</dbReference>
<dbReference type="GO" id="GO:0005737">
    <property type="term" value="C:cytoplasm"/>
    <property type="evidence" value="ECO:0007669"/>
    <property type="project" value="TreeGrafter"/>
</dbReference>
<dbReference type="InterPro" id="IPR000403">
    <property type="entry name" value="PI3/4_kinase_cat_dom"/>
</dbReference>
<evidence type="ECO:0000256" key="3">
    <source>
        <dbReference type="ARBA" id="ARBA00022679"/>
    </source>
</evidence>
<keyword evidence="6" id="KW-0067">ATP-binding</keyword>
<dbReference type="PROSITE" id="PS00915">
    <property type="entry name" value="PI3_4_KINASE_1"/>
    <property type="match status" value="1"/>
</dbReference>
<feature type="region of interest" description="Disordered" evidence="7">
    <location>
        <begin position="535"/>
        <end position="593"/>
    </location>
</feature>
<dbReference type="InterPro" id="IPR045580">
    <property type="entry name" value="PIK3CG_ABD"/>
</dbReference>
<accession>A0AAD9CBT0</accession>
<dbReference type="GO" id="GO:0040012">
    <property type="term" value="P:regulation of locomotion"/>
    <property type="evidence" value="ECO:0007669"/>
    <property type="project" value="UniProtKB-ARBA"/>
</dbReference>
<dbReference type="FunFam" id="1.25.40.70:FF:000006">
    <property type="entry name" value="Phosphatidylinositol 4,5-bisphosphate 3-kinase catalytic subunit gamma isoform"/>
    <property type="match status" value="1"/>
</dbReference>
<dbReference type="InterPro" id="IPR002420">
    <property type="entry name" value="PI3K-type_C2_dom"/>
</dbReference>
<dbReference type="GO" id="GO:0005944">
    <property type="term" value="C:phosphatidylinositol 3-kinase complex, class IB"/>
    <property type="evidence" value="ECO:0007669"/>
    <property type="project" value="TreeGrafter"/>
</dbReference>
<dbReference type="PANTHER" id="PTHR10048:SF99">
    <property type="entry name" value="PHOSPHATIDYLINOSITOL 4,5-BISPHOSPHATE 3-KINASE CATALYTIC SUBUNIT GAMMA ISOFORM"/>
    <property type="match status" value="1"/>
</dbReference>
<organism evidence="12 13">
    <name type="scientific">Dissostichus eleginoides</name>
    <name type="common">Patagonian toothfish</name>
    <name type="synonym">Dissostichus amissus</name>
    <dbReference type="NCBI Taxonomy" id="100907"/>
    <lineage>
        <taxon>Eukaryota</taxon>
        <taxon>Metazoa</taxon>
        <taxon>Chordata</taxon>
        <taxon>Craniata</taxon>
        <taxon>Vertebrata</taxon>
        <taxon>Euteleostomi</taxon>
        <taxon>Actinopterygii</taxon>
        <taxon>Neopterygii</taxon>
        <taxon>Teleostei</taxon>
        <taxon>Neoteleostei</taxon>
        <taxon>Acanthomorphata</taxon>
        <taxon>Eupercaria</taxon>
        <taxon>Perciformes</taxon>
        <taxon>Notothenioidei</taxon>
        <taxon>Nototheniidae</taxon>
        <taxon>Dissostichus</taxon>
    </lineage>
</organism>
<dbReference type="GO" id="GO:0016303">
    <property type="term" value="F:1-phosphatidylinositol-3-kinase activity"/>
    <property type="evidence" value="ECO:0007669"/>
    <property type="project" value="UniProtKB-EC"/>
</dbReference>
<dbReference type="SMART" id="SM00146">
    <property type="entry name" value="PI3Kc"/>
    <property type="match status" value="1"/>
</dbReference>
<evidence type="ECO:0000256" key="4">
    <source>
        <dbReference type="ARBA" id="ARBA00022741"/>
    </source>
</evidence>
<evidence type="ECO:0000259" key="10">
    <source>
        <dbReference type="PROSITE" id="PS51546"/>
    </source>
</evidence>
<dbReference type="PROSITE" id="PS50290">
    <property type="entry name" value="PI3_4_KINASE_3"/>
    <property type="match status" value="1"/>
</dbReference>
<feature type="domain" description="PI3K/PI4K catalytic" evidence="8">
    <location>
        <begin position="819"/>
        <end position="1101"/>
    </location>
</feature>
<dbReference type="InterPro" id="IPR001263">
    <property type="entry name" value="PI3K_accessory_dom"/>
</dbReference>
<dbReference type="InterPro" id="IPR016024">
    <property type="entry name" value="ARM-type_fold"/>
</dbReference>
<dbReference type="Gene3D" id="1.10.1070.11">
    <property type="entry name" value="Phosphatidylinositol 3-/4-kinase, catalytic domain"/>
    <property type="match status" value="1"/>
</dbReference>
<dbReference type="PROSITE" id="PS51546">
    <property type="entry name" value="PI3K_RBD"/>
    <property type="match status" value="1"/>
</dbReference>
<feature type="domain" description="PIK helical" evidence="9">
    <location>
        <begin position="569"/>
        <end position="748"/>
    </location>
</feature>
<keyword evidence="3" id="KW-0808">Transferase</keyword>
<dbReference type="InterPro" id="IPR029071">
    <property type="entry name" value="Ubiquitin-like_domsf"/>
</dbReference>
<dbReference type="EMBL" id="JASDAP010000008">
    <property type="protein sequence ID" value="KAK1897998.1"/>
    <property type="molecule type" value="Genomic_DNA"/>
</dbReference>
<name>A0AAD9CBT0_DISEL</name>
<dbReference type="FunFam" id="1.10.1070.11:FF:000010">
    <property type="entry name" value="Phosphatidylinositol 4,5-bisphosphate 3-kinase catalytic subunit gamma isoform"/>
    <property type="match status" value="1"/>
</dbReference>
<dbReference type="SUPFAM" id="SSF56112">
    <property type="entry name" value="Protein kinase-like (PK-like)"/>
    <property type="match status" value="1"/>
</dbReference>
<dbReference type="InterPro" id="IPR042236">
    <property type="entry name" value="PI3K_accessory_sf"/>
</dbReference>
<evidence type="ECO:0000256" key="7">
    <source>
        <dbReference type="SAM" id="MobiDB-lite"/>
    </source>
</evidence>
<dbReference type="Gene3D" id="3.10.20.770">
    <property type="match status" value="1"/>
</dbReference>
<feature type="domain" description="C2 PI3K-type" evidence="11">
    <location>
        <begin position="351"/>
        <end position="526"/>
    </location>
</feature>
<dbReference type="PROSITE" id="PS51547">
    <property type="entry name" value="C2_PI3K"/>
    <property type="match status" value="1"/>
</dbReference>
<dbReference type="SMART" id="SM00142">
    <property type="entry name" value="PI3K_C2"/>
    <property type="match status" value="1"/>
</dbReference>
<comment type="caution">
    <text evidence="12">The sequence shown here is derived from an EMBL/GenBank/DDBJ whole genome shotgun (WGS) entry which is preliminary data.</text>
</comment>
<dbReference type="InterPro" id="IPR036940">
    <property type="entry name" value="PI3/4_kinase_cat_sf"/>
</dbReference>
<keyword evidence="4" id="KW-0547">Nucleotide-binding</keyword>
<dbReference type="GO" id="GO:0005943">
    <property type="term" value="C:phosphatidylinositol 3-kinase complex, class IA"/>
    <property type="evidence" value="ECO:0007669"/>
    <property type="project" value="TreeGrafter"/>
</dbReference>
<proteinExistence type="inferred from homology"/>
<dbReference type="GO" id="GO:0016477">
    <property type="term" value="P:cell migration"/>
    <property type="evidence" value="ECO:0007669"/>
    <property type="project" value="TreeGrafter"/>
</dbReference>
<dbReference type="Gene3D" id="3.30.1010.10">
    <property type="entry name" value="Phosphatidylinositol 3-kinase Catalytic Subunit, Chain A, domain 4"/>
    <property type="match status" value="1"/>
</dbReference>
<dbReference type="PANTHER" id="PTHR10048">
    <property type="entry name" value="PHOSPHATIDYLINOSITOL KINASE"/>
    <property type="match status" value="1"/>
</dbReference>
<evidence type="ECO:0000256" key="5">
    <source>
        <dbReference type="ARBA" id="ARBA00022777"/>
    </source>
</evidence>
<dbReference type="InterPro" id="IPR000341">
    <property type="entry name" value="PI3K_Ras-bd_dom"/>
</dbReference>
<dbReference type="GO" id="GO:0035005">
    <property type="term" value="F:1-phosphatidylinositol-4-phosphate 3-kinase activity"/>
    <property type="evidence" value="ECO:0007669"/>
    <property type="project" value="TreeGrafter"/>
</dbReference>
<evidence type="ECO:0000259" key="8">
    <source>
        <dbReference type="PROSITE" id="PS50290"/>
    </source>
</evidence>
<dbReference type="InterPro" id="IPR015433">
    <property type="entry name" value="PI3/4_kinase"/>
</dbReference>
<dbReference type="SMART" id="SM00144">
    <property type="entry name" value="PI3K_rbd"/>
    <property type="match status" value="1"/>
</dbReference>
<evidence type="ECO:0000256" key="1">
    <source>
        <dbReference type="ARBA" id="ARBA00006209"/>
    </source>
</evidence>
<dbReference type="Proteomes" id="UP001228049">
    <property type="component" value="Unassembled WGS sequence"/>
</dbReference>
<dbReference type="Gene3D" id="1.25.40.70">
    <property type="entry name" value="Phosphatidylinositol 3-kinase, accessory domain (PIK)"/>
    <property type="match status" value="1"/>
</dbReference>
<dbReference type="InterPro" id="IPR011009">
    <property type="entry name" value="Kinase-like_dom_sf"/>
</dbReference>
<protein>
    <recommendedName>
        <fullName evidence="2">phosphatidylinositol 3-kinase</fullName>
        <ecNumber evidence="2">2.7.1.137</ecNumber>
    </recommendedName>
</protein>
<dbReference type="SUPFAM" id="SSF54236">
    <property type="entry name" value="Ubiquitin-like"/>
    <property type="match status" value="1"/>
</dbReference>
<dbReference type="Pfam" id="PF00794">
    <property type="entry name" value="PI3K_rbd"/>
    <property type="match status" value="1"/>
</dbReference>
<dbReference type="GO" id="GO:0043491">
    <property type="term" value="P:phosphatidylinositol 3-kinase/protein kinase B signal transduction"/>
    <property type="evidence" value="ECO:0007669"/>
    <property type="project" value="TreeGrafter"/>
</dbReference>
<dbReference type="InterPro" id="IPR018936">
    <property type="entry name" value="PI3/4_kinase_CS"/>
</dbReference>
<evidence type="ECO:0000259" key="11">
    <source>
        <dbReference type="PROSITE" id="PS51547"/>
    </source>
</evidence>
<dbReference type="SUPFAM" id="SSF48371">
    <property type="entry name" value="ARM repeat"/>
    <property type="match status" value="1"/>
</dbReference>
<dbReference type="InterPro" id="IPR035892">
    <property type="entry name" value="C2_domain_sf"/>
</dbReference>
<keyword evidence="5" id="KW-0418">Kinase</keyword>
<sequence length="1116" mass="126211">MDPALHLSQEDSAVNCLSGMSTRSCSENTLKFICEFQREPGPPQAPGDGDYNESVSVILPAQCSVYQLRLRICMQAQEQNCHPDPLAVLDPEKYTLLYARGEDWYEAYDDCQVVRTLDILWSCDVTGRLLAHIVVKPLMAVDSEEKMKQQQLLAYLIGHNLEKEASDRLGELTFTRRKLASPRRQELRDRDDKIYTTEPWITSTPIPNDLQDQLNRNLPVSFHYMNKISFSTHVAYSTTPSVLLDVFRRVMADQGIKYDTSDGLVLKVSGREEFLSGESPLHDFLWVRQCLKNNQDLHLSVVHVSQLVSETVKYADWALVDGSSGQFSSHDDLRLEGKDLDDIFMISLWDCNRRLRVKLLGFDIPKLPSKSPQSVYVKASILYGNKVLSSVSSTSKTFADEVLWNEWLDFDVLLRDLPRGAKLGFTIIGSGGDISPVTKDSRSPLASVKAADLQKGKGKVLYFVNLLLIDHRSVLSQGPHTMHMWSFPDLEEEAITYQADKLSSATNPDIADSMAISFLLDRYSFPVVLPSSFSSSECSDIPASSLSPTTSVVSSNEPSHSPQSTLSSTGLSSQNGKPRKDSLTDTVTLRSRSPVTTTSRDCLKRFREESVRYASNLPHFLRNVDWMNRSVVEDVHWLLGNWDPSELDLTVALELLSMDFADMTVRRLAVQRLESLSNDDVLKYLLQLVQTLKVEPYHDSCLARYLIQRALRSKRLGHFFFWYVRSEVAGCPYFRQRMAVILEAYLLGCGQAMLDSFTLQVQAVEALQVVAIAIKKIYPDRTDLDSTTPLRLQELLRNSNLPNEFLLPYDPRIKAGRILLDKCKVMASKKKPLWLEFSPMPSPSSPTPVGIIFKQGDDLRQDMLVLQTLVVMDSIWQEKSLDLNLVPYGCISTGNNIGMIEIVRDAATIATVQRSHGGTIGAFKNDALFEWLKSKCPLQEIHFKTVERFVKSCAGYCVATYVLGIGDRHNDNIMITDQGNLFHIDFGHILGNRKSFLGVSRERVPFVLTPDFLYVMGRGKGSNSLYFQRFRDTCTQAYLSLRSHSRLLVTLFSLMLLTGIPELSAAEDMRYLRDALQQEQSEAEAKEHFLHQISECERLDWTVQANWWIHMMAGIK</sequence>
<dbReference type="AlphaFoldDB" id="A0AAD9CBT0"/>
<evidence type="ECO:0000256" key="2">
    <source>
        <dbReference type="ARBA" id="ARBA00012073"/>
    </source>
</evidence>